<dbReference type="AlphaFoldDB" id="A0A158DZA8"/>
<organism evidence="2 3">
    <name type="scientific">Caballeronia calidae</name>
    <dbReference type="NCBI Taxonomy" id="1777139"/>
    <lineage>
        <taxon>Bacteria</taxon>
        <taxon>Pseudomonadati</taxon>
        <taxon>Pseudomonadota</taxon>
        <taxon>Betaproteobacteria</taxon>
        <taxon>Burkholderiales</taxon>
        <taxon>Burkholderiaceae</taxon>
        <taxon>Caballeronia</taxon>
    </lineage>
</organism>
<protein>
    <recommendedName>
        <fullName evidence="4">Lipoprotein</fullName>
    </recommendedName>
</protein>
<proteinExistence type="predicted"/>
<reference evidence="2" key="1">
    <citation type="submission" date="2016-01" db="EMBL/GenBank/DDBJ databases">
        <authorList>
            <person name="Peeters C."/>
        </authorList>
    </citation>
    <scope>NUCLEOTIDE SEQUENCE</scope>
    <source>
        <strain evidence="2">LMG 29321</strain>
    </source>
</reference>
<accession>A0A158DZA8</accession>
<dbReference type="PROSITE" id="PS51257">
    <property type="entry name" value="PROKAR_LIPOPROTEIN"/>
    <property type="match status" value="1"/>
</dbReference>
<evidence type="ECO:0000313" key="3">
    <source>
        <dbReference type="Proteomes" id="UP000071859"/>
    </source>
</evidence>
<name>A0A158DZA8_9BURK</name>
<feature type="signal peptide" evidence="1">
    <location>
        <begin position="1"/>
        <end position="21"/>
    </location>
</feature>
<dbReference type="OrthoDB" id="8903948at2"/>
<evidence type="ECO:0000313" key="2">
    <source>
        <dbReference type="EMBL" id="SAK99908.1"/>
    </source>
</evidence>
<keyword evidence="1" id="KW-0732">Signal</keyword>
<dbReference type="RefSeq" id="WP_157697648.1">
    <property type="nucleotide sequence ID" value="NZ_FCOX02000040.1"/>
</dbReference>
<keyword evidence="3" id="KW-1185">Reference proteome</keyword>
<sequence length="219" mass="23689">MFTFRLSSVKAPLSALSIVMAVSGCASSTFSYTLPSGQRTITTTKTIDKPREAVWASAVPSLGKDFFVINNIDKASGLINVSYSGDPHQFIDCGRVAASFTNARGTQNYNFDGSIKDALYTQFASPNMINIIRQMNLDGRINIIFESPTPDTTTVTVNARYVVERRIQARAPNGAADARRDEIAFSSNGRGDFPPLGNAVPTACLPTGKLEQDVLNLIK</sequence>
<dbReference type="EMBL" id="FCOX02000040">
    <property type="protein sequence ID" value="SAK99908.1"/>
    <property type="molecule type" value="Genomic_DNA"/>
</dbReference>
<comment type="caution">
    <text evidence="2">The sequence shown here is derived from an EMBL/GenBank/DDBJ whole genome shotgun (WGS) entry which is preliminary data.</text>
</comment>
<feature type="chain" id="PRO_5007624659" description="Lipoprotein" evidence="1">
    <location>
        <begin position="22"/>
        <end position="219"/>
    </location>
</feature>
<evidence type="ECO:0000256" key="1">
    <source>
        <dbReference type="SAM" id="SignalP"/>
    </source>
</evidence>
<gene>
    <name evidence="2" type="ORF">AWB78_05851</name>
</gene>
<evidence type="ECO:0008006" key="4">
    <source>
        <dbReference type="Google" id="ProtNLM"/>
    </source>
</evidence>
<dbReference type="Proteomes" id="UP000071859">
    <property type="component" value="Unassembled WGS sequence"/>
</dbReference>